<feature type="signal peptide" evidence="4">
    <location>
        <begin position="1"/>
        <end position="20"/>
    </location>
</feature>
<feature type="chain" id="PRO_5044714589" evidence="4">
    <location>
        <begin position="21"/>
        <end position="146"/>
    </location>
</feature>
<sequence>MSQGLFIVFTFRLLSSAVSTISPKPFAINGYLVDSCGLTKVQALKAPKKLAHHQTSSKPNVVLSFLAGLDLPRFDIATVVAYDPRILCASVEETLASGQRISAGSACHVSRSRASSHSLVTPSAITMLTSGLRSLAPSISFYGPSG</sequence>
<evidence type="ECO:0000256" key="3">
    <source>
        <dbReference type="ARBA" id="ARBA00022946"/>
    </source>
</evidence>
<dbReference type="Proteomes" id="UP001054889">
    <property type="component" value="Unassembled WGS sequence"/>
</dbReference>
<evidence type="ECO:0000313" key="6">
    <source>
        <dbReference type="EMBL" id="GJN00492.1"/>
    </source>
</evidence>
<reference evidence="6" key="2">
    <citation type="submission" date="2021-12" db="EMBL/GenBank/DDBJ databases">
        <title>Resequencing data analysis of finger millet.</title>
        <authorList>
            <person name="Hatakeyama M."/>
            <person name="Aluri S."/>
            <person name="Balachadran M.T."/>
            <person name="Sivarajan S.R."/>
            <person name="Poveda L."/>
            <person name="Shimizu-Inatsugi R."/>
            <person name="Schlapbach R."/>
            <person name="Sreeman S.M."/>
            <person name="Shimizu K.K."/>
        </authorList>
    </citation>
    <scope>NUCLEOTIDE SEQUENCE</scope>
</reference>
<comment type="caution">
    <text evidence="6">The sequence shown here is derived from an EMBL/GenBank/DDBJ whole genome shotgun (WGS) entry which is preliminary data.</text>
</comment>
<evidence type="ECO:0000313" key="5">
    <source>
        <dbReference type="EMBL" id="GJN00260.1"/>
    </source>
</evidence>
<protein>
    <submittedName>
        <fullName evidence="6">Uncharacterized protein</fullName>
    </submittedName>
</protein>
<gene>
    <name evidence="6" type="primary">ga17678</name>
    <name evidence="5" type="synonym">ga17431</name>
    <name evidence="5" type="ORF">PR202_ga17431</name>
    <name evidence="6" type="ORF">PR202_ga17678</name>
</gene>
<evidence type="ECO:0000256" key="1">
    <source>
        <dbReference type="ARBA" id="ARBA00007692"/>
    </source>
</evidence>
<dbReference type="InterPro" id="IPR038538">
    <property type="entry name" value="MTERF_sf"/>
</dbReference>
<dbReference type="PANTHER" id="PTHR13068">
    <property type="entry name" value="CGI-12 PROTEIN-RELATED"/>
    <property type="match status" value="1"/>
</dbReference>
<dbReference type="EMBL" id="BQKI01000008">
    <property type="protein sequence ID" value="GJN00492.1"/>
    <property type="molecule type" value="Genomic_DNA"/>
</dbReference>
<dbReference type="Gene3D" id="1.25.70.10">
    <property type="entry name" value="Transcription termination factor 3, mitochondrial"/>
    <property type="match status" value="1"/>
</dbReference>
<dbReference type="InterPro" id="IPR003690">
    <property type="entry name" value="MTERF"/>
</dbReference>
<keyword evidence="2" id="KW-0804">Transcription</keyword>
<name>A0AAV5CRJ1_ELECO</name>
<dbReference type="PANTHER" id="PTHR13068:SF236">
    <property type="entry name" value="OS02G0749800 PROTEIN"/>
    <property type="match status" value="1"/>
</dbReference>
<evidence type="ECO:0000256" key="2">
    <source>
        <dbReference type="ARBA" id="ARBA00022472"/>
    </source>
</evidence>
<evidence type="ECO:0000313" key="7">
    <source>
        <dbReference type="Proteomes" id="UP001054889"/>
    </source>
</evidence>
<dbReference type="AlphaFoldDB" id="A0AAV5CRJ1"/>
<keyword evidence="2" id="KW-0805">Transcription regulation</keyword>
<keyword evidence="2" id="KW-0806">Transcription termination</keyword>
<evidence type="ECO:0000256" key="4">
    <source>
        <dbReference type="SAM" id="SignalP"/>
    </source>
</evidence>
<dbReference type="GO" id="GO:0003676">
    <property type="term" value="F:nucleic acid binding"/>
    <property type="evidence" value="ECO:0007669"/>
    <property type="project" value="InterPro"/>
</dbReference>
<keyword evidence="3" id="KW-0809">Transit peptide</keyword>
<proteinExistence type="inferred from homology"/>
<comment type="similarity">
    <text evidence="1">Belongs to the mTERF family.</text>
</comment>
<keyword evidence="4" id="KW-0732">Signal</keyword>
<accession>A0AAV5CRJ1</accession>
<organism evidence="6 7">
    <name type="scientific">Eleusine coracana subsp. coracana</name>
    <dbReference type="NCBI Taxonomy" id="191504"/>
    <lineage>
        <taxon>Eukaryota</taxon>
        <taxon>Viridiplantae</taxon>
        <taxon>Streptophyta</taxon>
        <taxon>Embryophyta</taxon>
        <taxon>Tracheophyta</taxon>
        <taxon>Spermatophyta</taxon>
        <taxon>Magnoliopsida</taxon>
        <taxon>Liliopsida</taxon>
        <taxon>Poales</taxon>
        <taxon>Poaceae</taxon>
        <taxon>PACMAD clade</taxon>
        <taxon>Chloridoideae</taxon>
        <taxon>Cynodonteae</taxon>
        <taxon>Eleusininae</taxon>
        <taxon>Eleusine</taxon>
    </lineage>
</organism>
<keyword evidence="7" id="KW-1185">Reference proteome</keyword>
<dbReference type="EMBL" id="BQKI01000008">
    <property type="protein sequence ID" value="GJN00260.1"/>
    <property type="molecule type" value="Genomic_DNA"/>
</dbReference>
<dbReference type="GO" id="GO:0006353">
    <property type="term" value="P:DNA-templated transcription termination"/>
    <property type="evidence" value="ECO:0007669"/>
    <property type="project" value="UniProtKB-KW"/>
</dbReference>
<reference evidence="6" key="1">
    <citation type="journal article" date="2018" name="DNA Res.">
        <title>Multiple hybrid de novo genome assembly of finger millet, an orphan allotetraploid crop.</title>
        <authorList>
            <person name="Hatakeyama M."/>
            <person name="Aluri S."/>
            <person name="Balachadran M.T."/>
            <person name="Sivarajan S.R."/>
            <person name="Patrignani A."/>
            <person name="Gruter S."/>
            <person name="Poveda L."/>
            <person name="Shimizu-Inatsugi R."/>
            <person name="Baeten J."/>
            <person name="Francoijs K.J."/>
            <person name="Nataraja K.N."/>
            <person name="Reddy Y.A.N."/>
            <person name="Phadnis S."/>
            <person name="Ravikumar R.L."/>
            <person name="Schlapbach R."/>
            <person name="Sreeman S.M."/>
            <person name="Shimizu K.K."/>
        </authorList>
    </citation>
    <scope>NUCLEOTIDE SEQUENCE</scope>
</reference>